<dbReference type="InterPro" id="IPR003764">
    <property type="entry name" value="GlcNAc_6-P_deAcase"/>
</dbReference>
<dbReference type="InterPro" id="IPR032466">
    <property type="entry name" value="Metal_Hydrolase"/>
</dbReference>
<dbReference type="EMBL" id="ACDZ02000009">
    <property type="protein sequence ID" value="EER68469.1"/>
    <property type="molecule type" value="Genomic_DNA"/>
</dbReference>
<feature type="binding site" evidence="7">
    <location>
        <begin position="215"/>
        <end position="216"/>
    </location>
    <ligand>
        <name>substrate</name>
    </ligand>
</feature>
<protein>
    <submittedName>
        <fullName evidence="10">N-acetylglucosamine-6-phosphate deacetylase</fullName>
        <ecNumber evidence="10">3.5.1.25</ecNumber>
    </submittedName>
</protein>
<feature type="binding site" evidence="8">
    <location>
        <position position="191"/>
    </location>
    <ligand>
        <name>Zn(2+)</name>
        <dbReference type="ChEBI" id="CHEBI:29105"/>
    </ligand>
</feature>
<gene>
    <name evidence="10" type="primary">nagA</name>
    <name evidence="10" type="ORF">GEMHA0001_1181</name>
</gene>
<dbReference type="SUPFAM" id="SSF51556">
    <property type="entry name" value="Metallo-dependent hydrolases"/>
    <property type="match status" value="1"/>
</dbReference>
<dbReference type="RefSeq" id="WP_003144558.1">
    <property type="nucleotide sequence ID" value="NZ_ACDZ02000009.1"/>
</dbReference>
<evidence type="ECO:0000256" key="8">
    <source>
        <dbReference type="PIRSR" id="PIRSR038994-3"/>
    </source>
</evidence>
<dbReference type="GO" id="GO:0008448">
    <property type="term" value="F:N-acetylglucosamine-6-phosphate deacetylase activity"/>
    <property type="evidence" value="ECO:0007669"/>
    <property type="project" value="UniProtKB-EC"/>
</dbReference>
<dbReference type="NCBIfam" id="TIGR00221">
    <property type="entry name" value="nagA"/>
    <property type="match status" value="1"/>
</dbReference>
<reference evidence="10" key="1">
    <citation type="submission" date="2009-01" db="EMBL/GenBank/DDBJ databases">
        <authorList>
            <person name="Fulton L."/>
            <person name="Clifton S."/>
            <person name="Chinwalla A.T."/>
            <person name="Mitreva M."/>
            <person name="Sodergren E."/>
            <person name="Weinstock G."/>
            <person name="Clifton S."/>
            <person name="Dooling D.J."/>
            <person name="Fulton B."/>
            <person name="Minx P."/>
            <person name="Pepin K.H."/>
            <person name="Johnson M."/>
            <person name="Bhonagiri V."/>
            <person name="Nash W.E."/>
            <person name="Mardis E.R."/>
            <person name="Wilson R.K."/>
        </authorList>
    </citation>
    <scope>NUCLEOTIDE SEQUENCE [LARGE SCALE GENOMIC DNA]</scope>
    <source>
        <strain evidence="10">ATCC 10379</strain>
    </source>
</reference>
<sequence length="384" mass="42483">MLIKSKKVWSSGQFLPLILEVEDKKITAVYDYDAFDKVDYDFGSNRILPGFIDVHTHGAYGYDTNDVNEEGLRNWTKNIVSEGVTSFLPTTITQTEEVLLKAVANVAKVYEEGYEGAEILGIHFEGPYLDVEKRGAQPKNCIQTPSVEQFKKFQEASKNLIRLITIACEKDIDYKLTKYLVSQGIRVSLGHSACNYKESYLAFANGATSQTHVYNGMVGFHHRDGGQVGFALRARDAYGEIICDGIHSTTDALNTYFTAKGRDHGIMITDSLCAKGCGRGSYIFGGENMEIYEDGSAHRDDGRLAGSTLRVIDGLRVLIEDALVPVDAAINSCTKNPAEMLGFADRKGKIKVGYDADLVVISPTYEVLTTFARGEEVYKKKIKK</sequence>
<comment type="caution">
    <text evidence="10">The sequence shown here is derived from an EMBL/GenBank/DDBJ whole genome shotgun (WGS) entry which is preliminary data.</text>
</comment>
<dbReference type="PANTHER" id="PTHR11113">
    <property type="entry name" value="N-ACETYLGLUCOSAMINE-6-PHOSPHATE DEACETYLASE"/>
    <property type="match status" value="1"/>
</dbReference>
<feature type="binding site" evidence="7">
    <location>
        <position position="223"/>
    </location>
    <ligand>
        <name>substrate</name>
    </ligand>
</feature>
<dbReference type="OrthoDB" id="9776488at2"/>
<feature type="binding site" evidence="8">
    <location>
        <position position="125"/>
    </location>
    <ligand>
        <name>Zn(2+)</name>
        <dbReference type="ChEBI" id="CHEBI:29105"/>
    </ligand>
</feature>
<proteinExistence type="inferred from homology"/>
<feature type="binding site" evidence="7">
    <location>
        <position position="136"/>
    </location>
    <ligand>
        <name>substrate</name>
    </ligand>
</feature>
<evidence type="ECO:0000313" key="10">
    <source>
        <dbReference type="EMBL" id="EER68469.1"/>
    </source>
</evidence>
<reference evidence="10" key="2">
    <citation type="submission" date="2009-06" db="EMBL/GenBank/DDBJ databases">
        <authorList>
            <person name="Sebastian Y."/>
            <person name="Madupu R."/>
            <person name="Durkin A.S."/>
            <person name="Torralba M."/>
            <person name="Methe B."/>
            <person name="Sutton G.G."/>
            <person name="Strausberg R.L."/>
            <person name="Nelson K.E."/>
        </authorList>
    </citation>
    <scope>NUCLEOTIDE SEQUENCE [LARGE SCALE GENOMIC DNA]</scope>
    <source>
        <strain evidence="10">ATCC 10379</strain>
    </source>
</reference>
<name>C5NWP1_9BACL</name>
<dbReference type="CDD" id="cd00854">
    <property type="entry name" value="NagA"/>
    <property type="match status" value="1"/>
</dbReference>
<organism evidence="10 11">
    <name type="scientific">Gemella haemolysans ATCC 10379</name>
    <dbReference type="NCBI Taxonomy" id="546270"/>
    <lineage>
        <taxon>Bacteria</taxon>
        <taxon>Bacillati</taxon>
        <taxon>Bacillota</taxon>
        <taxon>Bacilli</taxon>
        <taxon>Bacillales</taxon>
        <taxon>Gemellaceae</taxon>
        <taxon>Gemella</taxon>
    </lineage>
</organism>
<dbReference type="Pfam" id="PF01979">
    <property type="entry name" value="Amidohydro_1"/>
    <property type="match status" value="1"/>
</dbReference>
<feature type="domain" description="Amidohydrolase-related" evidence="9">
    <location>
        <begin position="47"/>
        <end position="377"/>
    </location>
</feature>
<evidence type="ECO:0000313" key="11">
    <source>
        <dbReference type="Proteomes" id="UP000006004"/>
    </source>
</evidence>
<feature type="binding site" evidence="8">
    <location>
        <position position="212"/>
    </location>
    <ligand>
        <name>Zn(2+)</name>
        <dbReference type="ChEBI" id="CHEBI:29105"/>
    </ligand>
</feature>
<dbReference type="EC" id="3.5.1.25" evidence="10"/>
<comment type="similarity">
    <text evidence="1 5">Belongs to the metallo-dependent hydrolases superfamily. NagA family.</text>
</comment>
<dbReference type="PANTHER" id="PTHR11113:SF14">
    <property type="entry name" value="N-ACETYLGLUCOSAMINE-6-PHOSPHATE DEACETYLASE"/>
    <property type="match status" value="1"/>
</dbReference>
<keyword evidence="4 5" id="KW-0119">Carbohydrate metabolism</keyword>
<dbReference type="GO" id="GO:0046872">
    <property type="term" value="F:metal ion binding"/>
    <property type="evidence" value="ECO:0007669"/>
    <property type="project" value="UniProtKB-KW"/>
</dbReference>
<dbReference type="Gene3D" id="3.20.20.140">
    <property type="entry name" value="Metal-dependent hydrolases"/>
    <property type="match status" value="1"/>
</dbReference>
<dbReference type="SUPFAM" id="SSF51338">
    <property type="entry name" value="Composite domain of metallo-dependent hydrolases"/>
    <property type="match status" value="1"/>
</dbReference>
<dbReference type="GO" id="GO:0006046">
    <property type="term" value="P:N-acetylglucosamine catabolic process"/>
    <property type="evidence" value="ECO:0007669"/>
    <property type="project" value="TreeGrafter"/>
</dbReference>
<feature type="active site" description="Proton donor/acceptor" evidence="6">
    <location>
        <position position="270"/>
    </location>
</feature>
<comment type="cofactor">
    <cofactor evidence="8">
        <name>a divalent metal cation</name>
        <dbReference type="ChEBI" id="CHEBI:60240"/>
    </cofactor>
    <text evidence="8">Binds 1 divalent metal cation per subunit.</text>
</comment>
<feature type="binding site" evidence="7">
    <location>
        <begin position="304"/>
        <end position="306"/>
    </location>
    <ligand>
        <name>substrate</name>
    </ligand>
</feature>
<evidence type="ECO:0000259" key="9">
    <source>
        <dbReference type="Pfam" id="PF01979"/>
    </source>
</evidence>
<evidence type="ECO:0000256" key="4">
    <source>
        <dbReference type="ARBA" id="ARBA00023277"/>
    </source>
</evidence>
<dbReference type="AlphaFoldDB" id="C5NWP1"/>
<dbReference type="Gene3D" id="2.30.40.10">
    <property type="entry name" value="Urease, subunit C, domain 1"/>
    <property type="match status" value="1"/>
</dbReference>
<keyword evidence="2 8" id="KW-0479">Metal-binding</keyword>
<dbReference type="PIRSF" id="PIRSF038994">
    <property type="entry name" value="NagA"/>
    <property type="match status" value="1"/>
</dbReference>
<dbReference type="eggNOG" id="COG1820">
    <property type="taxonomic scope" value="Bacteria"/>
</dbReference>
<accession>C5NWP1</accession>
<evidence type="ECO:0000256" key="3">
    <source>
        <dbReference type="ARBA" id="ARBA00022801"/>
    </source>
</evidence>
<evidence type="ECO:0000256" key="7">
    <source>
        <dbReference type="PIRSR" id="PIRSR038994-2"/>
    </source>
</evidence>
<evidence type="ECO:0000256" key="2">
    <source>
        <dbReference type="ARBA" id="ARBA00022723"/>
    </source>
</evidence>
<evidence type="ECO:0000256" key="6">
    <source>
        <dbReference type="PIRSR" id="PIRSR038994-1"/>
    </source>
</evidence>
<dbReference type="InterPro" id="IPR011059">
    <property type="entry name" value="Metal-dep_hydrolase_composite"/>
</dbReference>
<evidence type="ECO:0000256" key="5">
    <source>
        <dbReference type="PIRNR" id="PIRNR038994"/>
    </source>
</evidence>
<feature type="binding site" evidence="7">
    <location>
        <position position="247"/>
    </location>
    <ligand>
        <name>substrate</name>
    </ligand>
</feature>
<dbReference type="Proteomes" id="UP000006004">
    <property type="component" value="Unassembled WGS sequence"/>
</dbReference>
<keyword evidence="11" id="KW-1185">Reference proteome</keyword>
<dbReference type="InterPro" id="IPR006680">
    <property type="entry name" value="Amidohydro-rel"/>
</dbReference>
<evidence type="ECO:0000256" key="1">
    <source>
        <dbReference type="ARBA" id="ARBA00010716"/>
    </source>
</evidence>
<keyword evidence="3 5" id="KW-0378">Hydrolase</keyword>